<comment type="caution">
    <text evidence="1">The sequence shown here is derived from an EMBL/GenBank/DDBJ whole genome shotgun (WGS) entry which is preliminary data.</text>
</comment>
<dbReference type="AlphaFoldDB" id="A0A822ZAC9"/>
<evidence type="ECO:0000313" key="1">
    <source>
        <dbReference type="EMBL" id="DAD40621.1"/>
    </source>
</evidence>
<name>A0A822ZAC9_NELNU</name>
<gene>
    <name evidence="1" type="ORF">HUJ06_014944</name>
</gene>
<protein>
    <submittedName>
        <fullName evidence="1">Uncharacterized protein</fullName>
    </submittedName>
</protein>
<proteinExistence type="predicted"/>
<dbReference type="EMBL" id="DUZY01000005">
    <property type="protein sequence ID" value="DAD40621.1"/>
    <property type="molecule type" value="Genomic_DNA"/>
</dbReference>
<sequence length="28" mass="3365">MDFILTKSIMSLRPLHVCIGNIFILYYY</sequence>
<evidence type="ECO:0000313" key="2">
    <source>
        <dbReference type="Proteomes" id="UP000607653"/>
    </source>
</evidence>
<keyword evidence="2" id="KW-1185">Reference proteome</keyword>
<reference evidence="1 2" key="1">
    <citation type="journal article" date="2020" name="Mol. Biol. Evol.">
        <title>Distinct Expression and Methylation Patterns for Genes with Different Fates following a Single Whole-Genome Duplication in Flowering Plants.</title>
        <authorList>
            <person name="Shi T."/>
            <person name="Rahmani R.S."/>
            <person name="Gugger P.F."/>
            <person name="Wang M."/>
            <person name="Li H."/>
            <person name="Zhang Y."/>
            <person name="Li Z."/>
            <person name="Wang Q."/>
            <person name="Van de Peer Y."/>
            <person name="Marchal K."/>
            <person name="Chen J."/>
        </authorList>
    </citation>
    <scope>NUCLEOTIDE SEQUENCE [LARGE SCALE GENOMIC DNA]</scope>
    <source>
        <tissue evidence="1">Leaf</tissue>
    </source>
</reference>
<accession>A0A822ZAC9</accession>
<organism evidence="1 2">
    <name type="scientific">Nelumbo nucifera</name>
    <name type="common">Sacred lotus</name>
    <dbReference type="NCBI Taxonomy" id="4432"/>
    <lineage>
        <taxon>Eukaryota</taxon>
        <taxon>Viridiplantae</taxon>
        <taxon>Streptophyta</taxon>
        <taxon>Embryophyta</taxon>
        <taxon>Tracheophyta</taxon>
        <taxon>Spermatophyta</taxon>
        <taxon>Magnoliopsida</taxon>
        <taxon>Proteales</taxon>
        <taxon>Nelumbonaceae</taxon>
        <taxon>Nelumbo</taxon>
    </lineage>
</organism>
<dbReference type="Proteomes" id="UP000607653">
    <property type="component" value="Unassembled WGS sequence"/>
</dbReference>